<keyword evidence="4 6" id="KW-0863">Zinc-finger</keyword>
<evidence type="ECO:0000313" key="9">
    <source>
        <dbReference type="Proteomes" id="UP000807159"/>
    </source>
</evidence>
<sequence>MSIPTRYKFCLRGEFVDDSRSKFHPELLQVCRRIVSLSYQRTTTEFGYNNNMPSAIVEFNLVNVLRRYMLAPGVGSDSHYKIYLPEVRKRGTSRTVEAPACSDEANSFLCKKSVEALAYMGIPKTKHKEILAAIVSEKRRLITRGGRDGSAVYVVVDVEAIVDREDVYDERIACEENLKAIEEAVQRLKHQNHYGGACTERLEMKRVKEGNITSKSYGECVVCKEELKFGKAAQMPCSHVYHRDCISQWFKTRDICPLCRYRIPTVTADAQSGGGMLHH</sequence>
<feature type="domain" description="RING-type" evidence="7">
    <location>
        <begin position="220"/>
        <end position="260"/>
    </location>
</feature>
<evidence type="ECO:0000256" key="5">
    <source>
        <dbReference type="ARBA" id="ARBA00022833"/>
    </source>
</evidence>
<comment type="caution">
    <text evidence="8">The sequence shown here is derived from an EMBL/GenBank/DDBJ whole genome shotgun (WGS) entry which is preliminary data.</text>
</comment>
<dbReference type="EC" id="2.3.2.27" evidence="2"/>
<dbReference type="Gene3D" id="3.30.40.10">
    <property type="entry name" value="Zinc/RING finger domain, C3HC4 (zinc finger)"/>
    <property type="match status" value="1"/>
</dbReference>
<dbReference type="InterPro" id="IPR001841">
    <property type="entry name" value="Znf_RING"/>
</dbReference>
<evidence type="ECO:0000256" key="2">
    <source>
        <dbReference type="ARBA" id="ARBA00012483"/>
    </source>
</evidence>
<dbReference type="PROSITE" id="PS50089">
    <property type="entry name" value="ZF_RING_2"/>
    <property type="match status" value="1"/>
</dbReference>
<dbReference type="PANTHER" id="PTHR15710">
    <property type="entry name" value="E3 UBIQUITIN-PROTEIN LIGASE PRAJA"/>
    <property type="match status" value="1"/>
</dbReference>
<dbReference type="SMART" id="SM00184">
    <property type="entry name" value="RING"/>
    <property type="match status" value="1"/>
</dbReference>
<dbReference type="GO" id="GO:0005737">
    <property type="term" value="C:cytoplasm"/>
    <property type="evidence" value="ECO:0007669"/>
    <property type="project" value="TreeGrafter"/>
</dbReference>
<proteinExistence type="predicted"/>
<keyword evidence="3" id="KW-0479">Metal-binding</keyword>
<dbReference type="AlphaFoldDB" id="A0A8T2ZQ43"/>
<organism evidence="8 9">
    <name type="scientific">Populus deltoides</name>
    <name type="common">Eastern poplar</name>
    <name type="synonym">Eastern cottonwood</name>
    <dbReference type="NCBI Taxonomy" id="3696"/>
    <lineage>
        <taxon>Eukaryota</taxon>
        <taxon>Viridiplantae</taxon>
        <taxon>Streptophyta</taxon>
        <taxon>Embryophyta</taxon>
        <taxon>Tracheophyta</taxon>
        <taxon>Spermatophyta</taxon>
        <taxon>Magnoliopsida</taxon>
        <taxon>eudicotyledons</taxon>
        <taxon>Gunneridae</taxon>
        <taxon>Pentapetalae</taxon>
        <taxon>rosids</taxon>
        <taxon>fabids</taxon>
        <taxon>Malpighiales</taxon>
        <taxon>Salicaceae</taxon>
        <taxon>Saliceae</taxon>
        <taxon>Populus</taxon>
    </lineage>
</organism>
<evidence type="ECO:0000256" key="3">
    <source>
        <dbReference type="ARBA" id="ARBA00022723"/>
    </source>
</evidence>
<evidence type="ECO:0000256" key="6">
    <source>
        <dbReference type="PROSITE-ProRule" id="PRU00175"/>
    </source>
</evidence>
<dbReference type="PANTHER" id="PTHR15710:SF161">
    <property type="entry name" value="E3 UBIQUITIN-PROTEIN LIGASE RING1-LIKE"/>
    <property type="match status" value="1"/>
</dbReference>
<dbReference type="Pfam" id="PF13639">
    <property type="entry name" value="zf-RING_2"/>
    <property type="match status" value="1"/>
</dbReference>
<name>A0A8T2ZQ43_POPDE</name>
<reference evidence="8" key="1">
    <citation type="journal article" date="2021" name="J. Hered.">
        <title>Genome Assembly of Salicaceae Populus deltoides (Eastern Cottonwood) I-69 Based on Nanopore Sequencing and Hi-C Technologies.</title>
        <authorList>
            <person name="Bai S."/>
            <person name="Wu H."/>
            <person name="Zhang J."/>
            <person name="Pan Z."/>
            <person name="Zhao W."/>
            <person name="Li Z."/>
            <person name="Tong C."/>
        </authorList>
    </citation>
    <scope>NUCLEOTIDE SEQUENCE</scope>
    <source>
        <tissue evidence="8">Leaf</tissue>
    </source>
</reference>
<dbReference type="InterPro" id="IPR013083">
    <property type="entry name" value="Znf_RING/FYVE/PHD"/>
</dbReference>
<gene>
    <name evidence="8" type="ORF">H0E87_001057</name>
</gene>
<evidence type="ECO:0000256" key="4">
    <source>
        <dbReference type="ARBA" id="ARBA00022771"/>
    </source>
</evidence>
<dbReference type="InterPro" id="IPR011016">
    <property type="entry name" value="Znf_RING-CH"/>
</dbReference>
<evidence type="ECO:0000259" key="7">
    <source>
        <dbReference type="PROSITE" id="PS50089"/>
    </source>
</evidence>
<dbReference type="GO" id="GO:0016567">
    <property type="term" value="P:protein ubiquitination"/>
    <property type="evidence" value="ECO:0007669"/>
    <property type="project" value="TreeGrafter"/>
</dbReference>
<dbReference type="Proteomes" id="UP000807159">
    <property type="component" value="Chromosome 1"/>
</dbReference>
<evidence type="ECO:0000256" key="1">
    <source>
        <dbReference type="ARBA" id="ARBA00000900"/>
    </source>
</evidence>
<keyword evidence="9" id="KW-1185">Reference proteome</keyword>
<comment type="catalytic activity">
    <reaction evidence="1">
        <text>S-ubiquitinyl-[E2 ubiquitin-conjugating enzyme]-L-cysteine + [acceptor protein]-L-lysine = [E2 ubiquitin-conjugating enzyme]-L-cysteine + N(6)-ubiquitinyl-[acceptor protein]-L-lysine.</text>
        <dbReference type="EC" id="2.3.2.27"/>
    </reaction>
</comment>
<dbReference type="EMBL" id="JACEGQ020000001">
    <property type="protein sequence ID" value="KAH8519505.1"/>
    <property type="molecule type" value="Genomic_DNA"/>
</dbReference>
<dbReference type="SMART" id="SM00744">
    <property type="entry name" value="RINGv"/>
    <property type="match status" value="1"/>
</dbReference>
<protein>
    <recommendedName>
        <fullName evidence="2">RING-type E3 ubiquitin transferase</fullName>
        <ecNumber evidence="2">2.3.2.27</ecNumber>
    </recommendedName>
</protein>
<dbReference type="GO" id="GO:0008270">
    <property type="term" value="F:zinc ion binding"/>
    <property type="evidence" value="ECO:0007669"/>
    <property type="project" value="UniProtKB-KW"/>
</dbReference>
<dbReference type="GO" id="GO:0061630">
    <property type="term" value="F:ubiquitin protein ligase activity"/>
    <property type="evidence" value="ECO:0007669"/>
    <property type="project" value="UniProtKB-EC"/>
</dbReference>
<dbReference type="SUPFAM" id="SSF57850">
    <property type="entry name" value="RING/U-box"/>
    <property type="match status" value="1"/>
</dbReference>
<keyword evidence="5" id="KW-0862">Zinc</keyword>
<accession>A0A8T2ZQ43</accession>
<evidence type="ECO:0000313" key="8">
    <source>
        <dbReference type="EMBL" id="KAH8519505.1"/>
    </source>
</evidence>